<accession>A0A8S1BFR1</accession>
<keyword evidence="2" id="KW-1185">Reference proteome</keyword>
<evidence type="ECO:0000313" key="2">
    <source>
        <dbReference type="Proteomes" id="UP000494106"/>
    </source>
</evidence>
<name>A0A8S1BFR1_ARCPL</name>
<reference evidence="1 2" key="1">
    <citation type="submission" date="2020-04" db="EMBL/GenBank/DDBJ databases">
        <authorList>
            <person name="Wallbank WR R."/>
            <person name="Pardo Diaz C."/>
            <person name="Kozak K."/>
            <person name="Martin S."/>
            <person name="Jiggins C."/>
            <person name="Moest M."/>
            <person name="Warren A I."/>
            <person name="Byers J.R.P. K."/>
            <person name="Montejo-Kovacevich G."/>
            <person name="Yen C E."/>
        </authorList>
    </citation>
    <scope>NUCLEOTIDE SEQUENCE [LARGE SCALE GENOMIC DNA]</scope>
</reference>
<comment type="caution">
    <text evidence="1">The sequence shown here is derived from an EMBL/GenBank/DDBJ whole genome shotgun (WGS) entry which is preliminary data.</text>
</comment>
<evidence type="ECO:0000313" key="1">
    <source>
        <dbReference type="EMBL" id="CAB3258004.1"/>
    </source>
</evidence>
<gene>
    <name evidence="1" type="ORF">APLA_LOCUS16327</name>
</gene>
<evidence type="ECO:0008006" key="3">
    <source>
        <dbReference type="Google" id="ProtNLM"/>
    </source>
</evidence>
<proteinExistence type="predicted"/>
<dbReference type="EMBL" id="CADEBC010000595">
    <property type="protein sequence ID" value="CAB3258004.1"/>
    <property type="molecule type" value="Genomic_DNA"/>
</dbReference>
<dbReference type="OrthoDB" id="7362285at2759"/>
<dbReference type="AlphaFoldDB" id="A0A8S1BFR1"/>
<protein>
    <recommendedName>
        <fullName evidence="3">Mutant cadherin</fullName>
    </recommendedName>
</protein>
<sequence length="366" mass="42278">MAETIIIDEFLTFIQNKIDVLDELSILQICGSNFTEVEIEKGKTELFNALSLRNIQRKGDDKNRKNIKDVIKAFKESDPLMQPIFVAKNLNRLPPVTFDYVDVTRLLKDINVLKNELHQLRSSAVSKKDLEMYIKNTYKDLQVIDLNMVNNSCEYNSESNNQCDKDENGYAKSVTQKNIERPSIGNVIASHNDLQMCGPSECEEQTHSQTETVRRVPQTYRDILHKTARIYNQEHNTINSKKDYITEDGFTLVTNKKRPRSRNMRGTATSSGKLLVAEMQCAIYVSRLKTSITAEDIKEHICTMGEDCVDVQVLNQKKETNFRSFKIIVLKHKLNKFLNTDFWPNGVIFRLFRERSSQLTHVNKET</sequence>
<organism evidence="1 2">
    <name type="scientific">Arctia plantaginis</name>
    <name type="common">Wood tiger moth</name>
    <name type="synonym">Phalaena plantaginis</name>
    <dbReference type="NCBI Taxonomy" id="874455"/>
    <lineage>
        <taxon>Eukaryota</taxon>
        <taxon>Metazoa</taxon>
        <taxon>Ecdysozoa</taxon>
        <taxon>Arthropoda</taxon>
        <taxon>Hexapoda</taxon>
        <taxon>Insecta</taxon>
        <taxon>Pterygota</taxon>
        <taxon>Neoptera</taxon>
        <taxon>Endopterygota</taxon>
        <taxon>Lepidoptera</taxon>
        <taxon>Glossata</taxon>
        <taxon>Ditrysia</taxon>
        <taxon>Noctuoidea</taxon>
        <taxon>Erebidae</taxon>
        <taxon>Arctiinae</taxon>
        <taxon>Arctia</taxon>
    </lineage>
</organism>
<dbReference type="Proteomes" id="UP000494106">
    <property type="component" value="Unassembled WGS sequence"/>
</dbReference>